<organism evidence="3 4">
    <name type="scientific">Rodentibacter ratti</name>
    <dbReference type="NCBI Taxonomy" id="1906745"/>
    <lineage>
        <taxon>Bacteria</taxon>
        <taxon>Pseudomonadati</taxon>
        <taxon>Pseudomonadota</taxon>
        <taxon>Gammaproteobacteria</taxon>
        <taxon>Pasteurellales</taxon>
        <taxon>Pasteurellaceae</taxon>
        <taxon>Rodentibacter</taxon>
    </lineage>
</organism>
<dbReference type="Gene3D" id="2.30.110.50">
    <property type="match status" value="1"/>
</dbReference>
<dbReference type="InterPro" id="IPR037026">
    <property type="entry name" value="Vgr_OB-fold_dom_sf"/>
</dbReference>
<dbReference type="InterPro" id="IPR017847">
    <property type="entry name" value="T6SS_RhsGE_Vgr_subset"/>
</dbReference>
<evidence type="ECO:0000313" key="4">
    <source>
        <dbReference type="Proteomes" id="UP000188573"/>
    </source>
</evidence>
<keyword evidence="4" id="KW-1185">Reference proteome</keyword>
<proteinExistence type="inferred from homology"/>
<name>A0A1V3KW55_9PAST</name>
<feature type="non-terminal residue" evidence="3">
    <location>
        <position position="517"/>
    </location>
</feature>
<feature type="domain" description="Gp5/Type VI secretion system Vgr protein OB-fold" evidence="2">
    <location>
        <begin position="407"/>
        <end position="474"/>
    </location>
</feature>
<dbReference type="RefSeq" id="WP_077496907.1">
    <property type="nucleotide sequence ID" value="NZ_MLAG01000037.1"/>
</dbReference>
<dbReference type="Pfam" id="PF05954">
    <property type="entry name" value="Phage_GPD"/>
    <property type="match status" value="1"/>
</dbReference>
<dbReference type="Pfam" id="PF04717">
    <property type="entry name" value="Phage_base_V"/>
    <property type="match status" value="1"/>
</dbReference>
<dbReference type="Gene3D" id="3.55.50.10">
    <property type="entry name" value="Baseplate protein-like domains"/>
    <property type="match status" value="1"/>
</dbReference>
<dbReference type="PANTHER" id="PTHR32305">
    <property type="match status" value="1"/>
</dbReference>
<dbReference type="SUPFAM" id="SSF69279">
    <property type="entry name" value="Phage tail proteins"/>
    <property type="match status" value="2"/>
</dbReference>
<dbReference type="EMBL" id="MLAG01000037">
    <property type="protein sequence ID" value="OOF81936.1"/>
    <property type="molecule type" value="Genomic_DNA"/>
</dbReference>
<sequence>MSNFVDSSLKNITSLTAGSLSGLYFTFEVNGFDVGDFGVVRFDLKERYNELFELNLLVVTESGRQLDFYSLLDRRGVFKVWEGGALQRSVSGIISVIEQGDSGHHRTFYRIVLRPRAYRLTLRQNSRIFQRQSVEGILSTLLKENHLPHYACAFRHSHQVREYCVQYRETDFEFLCRLLGEEGIFFYVKEEEGQDVLMFHDDYSSLSIQDTELGVYNPHRTAGLQEKIVHSFRYGHQLKPHYADLRDYTFKNPTWVAGFSEERKDELREKDDYLREYTHYDYPGRYKQGEQGQFFTRTRLDSLRRDANKGEGESNDIRLCLGTLFRLSAHPTEAFNRLWQLTWVHHHGEQSQALQEESLGEGSVLHSKFGFIPHKQTYRANFPQKPYISGPQTAIVVGPKGEEIFTDNQGRVKVQFHWDREGKQDDHSSCWIRVASPWAGEGWGMLALPRVGQEVIVSFQEGDPDQPIITGRVYNALQVPPGHLPQSKTQMYLKSKTYKGEGYNSIMFDDATHNELF</sequence>
<dbReference type="SUPFAM" id="SSF69349">
    <property type="entry name" value="Phage fibre proteins"/>
    <property type="match status" value="1"/>
</dbReference>
<dbReference type="PANTHER" id="PTHR32305:SF11">
    <property type="entry name" value="TYPE VI SECRETION SYSTEM SPIKE PROTEIN VGRG3"/>
    <property type="match status" value="1"/>
</dbReference>
<dbReference type="AlphaFoldDB" id="A0A1V3KW55"/>
<dbReference type="Gene3D" id="2.40.50.230">
    <property type="entry name" value="Gp5 N-terminal domain"/>
    <property type="match status" value="1"/>
</dbReference>
<accession>A0A1V3KW55</accession>
<protein>
    <recommendedName>
        <fullName evidence="2">Gp5/Type VI secretion system Vgr protein OB-fold domain-containing protein</fullName>
    </recommendedName>
</protein>
<dbReference type="InterPro" id="IPR006531">
    <property type="entry name" value="Gp5/Vgr_OB"/>
</dbReference>
<comment type="similarity">
    <text evidence="1">Belongs to the VgrG protein family.</text>
</comment>
<dbReference type="InterPro" id="IPR050708">
    <property type="entry name" value="T6SS_VgrG/RHS"/>
</dbReference>
<dbReference type="NCBIfam" id="TIGR01646">
    <property type="entry name" value="vgr_GE"/>
    <property type="match status" value="1"/>
</dbReference>
<evidence type="ECO:0000256" key="1">
    <source>
        <dbReference type="ARBA" id="ARBA00005558"/>
    </source>
</evidence>
<dbReference type="InterPro" id="IPR006533">
    <property type="entry name" value="T6SS_Vgr_RhsGE"/>
</dbReference>
<dbReference type="NCBIfam" id="TIGR03361">
    <property type="entry name" value="VI_Rhs_Vgr"/>
    <property type="match status" value="1"/>
</dbReference>
<gene>
    <name evidence="3" type="ORF">BKG92_07375</name>
</gene>
<evidence type="ECO:0000313" key="3">
    <source>
        <dbReference type="EMBL" id="OOF81936.1"/>
    </source>
</evidence>
<evidence type="ECO:0000259" key="2">
    <source>
        <dbReference type="Pfam" id="PF04717"/>
    </source>
</evidence>
<dbReference type="SUPFAM" id="SSF69255">
    <property type="entry name" value="gp5 N-terminal domain-like"/>
    <property type="match status" value="1"/>
</dbReference>
<dbReference type="Gene3D" id="4.10.220.110">
    <property type="match status" value="1"/>
</dbReference>
<comment type="caution">
    <text evidence="3">The sequence shown here is derived from an EMBL/GenBank/DDBJ whole genome shotgun (WGS) entry which is preliminary data.</text>
</comment>
<dbReference type="Proteomes" id="UP000188573">
    <property type="component" value="Unassembled WGS sequence"/>
</dbReference>
<reference evidence="3 4" key="1">
    <citation type="submission" date="2016-10" db="EMBL/GenBank/DDBJ databases">
        <title>Rodentibacter gen. nov. and new species.</title>
        <authorList>
            <person name="Christensen H."/>
        </authorList>
    </citation>
    <scope>NUCLEOTIDE SEQUENCE [LARGE SCALE GENOMIC DNA]</scope>
    <source>
        <strain evidence="3 4">Ac81</strain>
    </source>
</reference>